<feature type="transmembrane region" description="Helical" evidence="5">
    <location>
        <begin position="73"/>
        <end position="96"/>
    </location>
</feature>
<evidence type="ECO:0000256" key="5">
    <source>
        <dbReference type="SAM" id="Phobius"/>
    </source>
</evidence>
<sequence length="513" mass="56354">MKQNISAKFLYVYVCVTGASVMALELAASRFLAPYFGTSMIVWANIIGLILLSLSLGYWLGGRLADRKPSGNILMTLSLLSGIWSSLLPLWGQIIFRYLSGGIMNTPVLTILLSFVSILLVFAPPVFLLAMVSPFALRLVAGPPEQTGKIAGNLYAFSTLGSIIGTFGTAFGTIPFLGTQETLYLWSASLLLISCIGLKSSRIGRLAWFSLALPLLLYLWLHGPLKQNGDVLWSKDTLYQFVQVIRNSDGTTALVYNEGGGVQSLHRPHDALNPNDYYDDYLLLPYLVNHPGKAVILGSAGGTIPHLLARYDKPFFPNLQLTGVEIDPAVIPLARKYFGFLPSDGKLVNADGRQFINHTNNRYDIIIVDAYTQQIYIPFHLATQEFFTQLKEHLQPSGVVALNVNAISPNSKLLVSMEKTVQSVFPYTYVIKARGQYNYILLGSQTKLSTSGFAQIPATNPIHAIAEEWPVSMRPLAHKETAAGTLLTDNHAPVELMTDSMIMKFITNTEGSN</sequence>
<dbReference type="RefSeq" id="WP_347438774.1">
    <property type="nucleotide sequence ID" value="NZ_CP089291.1"/>
</dbReference>
<keyword evidence="2 4" id="KW-0808">Transferase</keyword>
<keyword evidence="5" id="KW-0472">Membrane</keyword>
<feature type="transmembrane region" description="Helical" evidence="5">
    <location>
        <begin position="40"/>
        <end position="61"/>
    </location>
</feature>
<keyword evidence="3 4" id="KW-0620">Polyamine biosynthesis</keyword>
<evidence type="ECO:0000256" key="4">
    <source>
        <dbReference type="PROSITE-ProRule" id="PRU00354"/>
    </source>
</evidence>
<dbReference type="Gene3D" id="3.40.50.150">
    <property type="entry name" value="Vaccinia Virus protein VP39"/>
    <property type="match status" value="1"/>
</dbReference>
<comment type="similarity">
    <text evidence="1">Belongs to the spermidine/spermine synthase family.</text>
</comment>
<dbReference type="Proteomes" id="UP000830167">
    <property type="component" value="Chromosome"/>
</dbReference>
<evidence type="ECO:0000256" key="1">
    <source>
        <dbReference type="ARBA" id="ARBA00007867"/>
    </source>
</evidence>
<dbReference type="PANTHER" id="PTHR43317">
    <property type="entry name" value="THERMOSPERMINE SYNTHASE ACAULIS5"/>
    <property type="match status" value="1"/>
</dbReference>
<dbReference type="CDD" id="cd02440">
    <property type="entry name" value="AdoMet_MTases"/>
    <property type="match status" value="1"/>
</dbReference>
<evidence type="ECO:0000313" key="7">
    <source>
        <dbReference type="EMBL" id="UOF92089.1"/>
    </source>
</evidence>
<dbReference type="NCBIfam" id="NF037959">
    <property type="entry name" value="MFS_SpdSyn"/>
    <property type="match status" value="1"/>
</dbReference>
<dbReference type="InterPro" id="IPR030374">
    <property type="entry name" value="PABS"/>
</dbReference>
<dbReference type="Pfam" id="PF01564">
    <property type="entry name" value="Spermine_synth"/>
    <property type="match status" value="1"/>
</dbReference>
<feature type="active site" description="Proton acceptor" evidence="4">
    <location>
        <position position="369"/>
    </location>
</feature>
<feature type="domain" description="PABS" evidence="6">
    <location>
        <begin position="322"/>
        <end position="460"/>
    </location>
</feature>
<feature type="transmembrane region" description="Helical" evidence="5">
    <location>
        <begin position="183"/>
        <end position="199"/>
    </location>
</feature>
<accession>A0ABY4CQ47</accession>
<feature type="transmembrane region" description="Helical" evidence="5">
    <location>
        <begin position="9"/>
        <end position="28"/>
    </location>
</feature>
<dbReference type="EMBL" id="CP089291">
    <property type="protein sequence ID" value="UOF92089.1"/>
    <property type="molecule type" value="Genomic_DNA"/>
</dbReference>
<organism evidence="7 8">
    <name type="scientific">Fodinisporobacter ferrooxydans</name>
    <dbReference type="NCBI Taxonomy" id="2901836"/>
    <lineage>
        <taxon>Bacteria</taxon>
        <taxon>Bacillati</taxon>
        <taxon>Bacillota</taxon>
        <taxon>Bacilli</taxon>
        <taxon>Bacillales</taxon>
        <taxon>Alicyclobacillaceae</taxon>
        <taxon>Fodinisporobacter</taxon>
    </lineage>
</organism>
<gene>
    <name evidence="7" type="ORF">LSG31_07760</name>
</gene>
<evidence type="ECO:0000256" key="2">
    <source>
        <dbReference type="ARBA" id="ARBA00022679"/>
    </source>
</evidence>
<reference evidence="7" key="1">
    <citation type="submission" date="2021-12" db="EMBL/GenBank/DDBJ databases">
        <title>Alicyclobacillaceae gen. nov., sp. nov., isolated from chalcocite enrichment system.</title>
        <authorList>
            <person name="Jiang Z."/>
        </authorList>
    </citation>
    <scope>NUCLEOTIDE SEQUENCE</scope>
    <source>
        <strain evidence="7">MYW30-H2</strain>
    </source>
</reference>
<name>A0ABY4CQ47_9BACL</name>
<proteinExistence type="inferred from homology"/>
<dbReference type="PANTHER" id="PTHR43317:SF1">
    <property type="entry name" value="THERMOSPERMINE SYNTHASE ACAULIS5"/>
    <property type="match status" value="1"/>
</dbReference>
<keyword evidence="5" id="KW-0812">Transmembrane</keyword>
<evidence type="ECO:0000259" key="6">
    <source>
        <dbReference type="PROSITE" id="PS51006"/>
    </source>
</evidence>
<keyword evidence="5" id="KW-1133">Transmembrane helix</keyword>
<feature type="transmembrane region" description="Helical" evidence="5">
    <location>
        <begin position="108"/>
        <end position="133"/>
    </location>
</feature>
<dbReference type="SUPFAM" id="SSF53335">
    <property type="entry name" value="S-adenosyl-L-methionine-dependent methyltransferases"/>
    <property type="match status" value="1"/>
</dbReference>
<evidence type="ECO:0000256" key="3">
    <source>
        <dbReference type="ARBA" id="ARBA00023115"/>
    </source>
</evidence>
<evidence type="ECO:0000313" key="8">
    <source>
        <dbReference type="Proteomes" id="UP000830167"/>
    </source>
</evidence>
<dbReference type="InterPro" id="IPR029063">
    <property type="entry name" value="SAM-dependent_MTases_sf"/>
</dbReference>
<keyword evidence="8" id="KW-1185">Reference proteome</keyword>
<feature type="transmembrane region" description="Helical" evidence="5">
    <location>
        <begin position="206"/>
        <end position="225"/>
    </location>
</feature>
<protein>
    <submittedName>
        <fullName evidence="7">Fused MFS/spermidine synthase</fullName>
    </submittedName>
</protein>
<feature type="transmembrane region" description="Helical" evidence="5">
    <location>
        <begin position="154"/>
        <end position="177"/>
    </location>
</feature>
<dbReference type="PROSITE" id="PS51006">
    <property type="entry name" value="PABS_2"/>
    <property type="match status" value="1"/>
</dbReference>